<evidence type="ECO:0000313" key="1">
    <source>
        <dbReference type="EMBL" id="MDQ9554588.1"/>
    </source>
</evidence>
<accession>A0ABD5BDI0</accession>
<feature type="non-terminal residue" evidence="1">
    <location>
        <position position="1"/>
    </location>
</feature>
<evidence type="ECO:0000313" key="2">
    <source>
        <dbReference type="Proteomes" id="UP001234811"/>
    </source>
</evidence>
<sequence length="28" mass="3214">DMPGGLRLLSSAIIALVRLNVRWMQKQF</sequence>
<dbReference type="AlphaFoldDB" id="A0ABD5BDI0"/>
<gene>
    <name evidence="1" type="ORF">RF091_03480</name>
</gene>
<organism evidence="1 2">
    <name type="scientific">Serratia marcescens</name>
    <dbReference type="NCBI Taxonomy" id="615"/>
    <lineage>
        <taxon>Bacteria</taxon>
        <taxon>Pseudomonadati</taxon>
        <taxon>Pseudomonadota</taxon>
        <taxon>Gammaproteobacteria</taxon>
        <taxon>Enterobacterales</taxon>
        <taxon>Yersiniaceae</taxon>
        <taxon>Serratia</taxon>
    </lineage>
</organism>
<reference evidence="1 2" key="1">
    <citation type="submission" date="2023-07" db="EMBL/GenBank/DDBJ databases">
        <title>Pathogens genome sequencing project 196.</title>
        <authorList>
            <person name="Cao X."/>
        </authorList>
    </citation>
    <scope>NUCLEOTIDE SEQUENCE [LARGE SCALE GENOMIC DNA]</scope>
    <source>
        <strain evidence="1 2">SM41</strain>
    </source>
</reference>
<dbReference type="Proteomes" id="UP001234811">
    <property type="component" value="Unassembled WGS sequence"/>
</dbReference>
<comment type="caution">
    <text evidence="1">The sequence shown here is derived from an EMBL/GenBank/DDBJ whole genome shotgun (WGS) entry which is preliminary data.</text>
</comment>
<name>A0ABD5BDI0_SERMA</name>
<protein>
    <submittedName>
        <fullName evidence="1">Aspartyl/asparaginyl beta-hydroxylase domain-containing protein</fullName>
    </submittedName>
</protein>
<dbReference type="EMBL" id="JAVIPQ010000061">
    <property type="protein sequence ID" value="MDQ9554588.1"/>
    <property type="molecule type" value="Genomic_DNA"/>
</dbReference>
<proteinExistence type="predicted"/>